<dbReference type="InterPro" id="IPR001343">
    <property type="entry name" value="Hemolysn_Ca-bd"/>
</dbReference>
<dbReference type="SMART" id="SM00112">
    <property type="entry name" value="CA"/>
    <property type="match status" value="1"/>
</dbReference>
<dbReference type="InterPro" id="IPR046779">
    <property type="entry name" value="LapA_adhesin_dom"/>
</dbReference>
<proteinExistence type="predicted"/>
<accession>A0A4R1GN99</accession>
<name>A0A4R1GN99_9GAMM</name>
<dbReference type="InterPro" id="IPR002126">
    <property type="entry name" value="Cadherin-like_dom"/>
</dbReference>
<dbReference type="SUPFAM" id="SSF53300">
    <property type="entry name" value="vWA-like"/>
    <property type="match status" value="1"/>
</dbReference>
<evidence type="ECO:0000313" key="4">
    <source>
        <dbReference type="EMBL" id="TCK08325.1"/>
    </source>
</evidence>
<dbReference type="EMBL" id="SMFU01000007">
    <property type="protein sequence ID" value="TCK08325.1"/>
    <property type="molecule type" value="Genomic_DNA"/>
</dbReference>
<dbReference type="OrthoDB" id="220114at2"/>
<evidence type="ECO:0000259" key="2">
    <source>
        <dbReference type="PROSITE" id="PS50234"/>
    </source>
</evidence>
<dbReference type="Pfam" id="PF20579">
    <property type="entry name" value="LapA"/>
    <property type="match status" value="13"/>
</dbReference>
<dbReference type="NCBIfam" id="NF033682">
    <property type="entry name" value="retention_LapA"/>
    <property type="match status" value="1"/>
</dbReference>
<dbReference type="CDD" id="cd11304">
    <property type="entry name" value="Cadherin_repeat"/>
    <property type="match status" value="1"/>
</dbReference>
<dbReference type="Gene3D" id="2.60.40.60">
    <property type="entry name" value="Cadherins"/>
    <property type="match status" value="1"/>
</dbReference>
<dbReference type="InterPro" id="IPR011049">
    <property type="entry name" value="Serralysin-like_metalloprot_C"/>
</dbReference>
<dbReference type="SUPFAM" id="SSF51120">
    <property type="entry name" value="beta-Roll"/>
    <property type="match status" value="1"/>
</dbReference>
<dbReference type="InterPro" id="IPR036465">
    <property type="entry name" value="vWFA_dom_sf"/>
</dbReference>
<dbReference type="GO" id="GO:0005509">
    <property type="term" value="F:calcium ion binding"/>
    <property type="evidence" value="ECO:0007669"/>
    <property type="project" value="InterPro"/>
</dbReference>
<dbReference type="Pfam" id="PF13519">
    <property type="entry name" value="VWA_2"/>
    <property type="match status" value="1"/>
</dbReference>
<dbReference type="PROSITE" id="PS50234">
    <property type="entry name" value="VWFA"/>
    <property type="match status" value="1"/>
</dbReference>
<dbReference type="InterPro" id="IPR019960">
    <property type="entry name" value="T1SS_VCA0849"/>
</dbReference>
<gene>
    <name evidence="4" type="ORF">CLV83_0404</name>
</gene>
<dbReference type="SUPFAM" id="SSF49313">
    <property type="entry name" value="Cadherin-like"/>
    <property type="match status" value="1"/>
</dbReference>
<dbReference type="InterPro" id="IPR018511">
    <property type="entry name" value="Hemolysin-typ_Ca-bd_CS"/>
</dbReference>
<dbReference type="SUPFAM" id="SSF141072">
    <property type="entry name" value="CalX-like"/>
    <property type="match status" value="1"/>
</dbReference>
<dbReference type="Proteomes" id="UP000294546">
    <property type="component" value="Unassembled WGS sequence"/>
</dbReference>
<dbReference type="PROSITE" id="PS00330">
    <property type="entry name" value="HEMOLYSIN_CALCIUM"/>
    <property type="match status" value="2"/>
</dbReference>
<evidence type="ECO:0000259" key="3">
    <source>
        <dbReference type="PROSITE" id="PS50268"/>
    </source>
</evidence>
<dbReference type="InterPro" id="IPR002035">
    <property type="entry name" value="VWF_A"/>
</dbReference>
<dbReference type="Gene3D" id="2.150.10.10">
    <property type="entry name" value="Serralysin-like metalloprotease, C-terminal"/>
    <property type="match status" value="1"/>
</dbReference>
<dbReference type="PRINTS" id="PR00313">
    <property type="entry name" value="CABNDNGRPT"/>
</dbReference>
<protein>
    <submittedName>
        <fullName evidence="4">Putative secreted protein (Type I secretion substrate)</fullName>
    </submittedName>
</protein>
<feature type="domain" description="Cadherin" evidence="3">
    <location>
        <begin position="1574"/>
        <end position="1680"/>
    </location>
</feature>
<keyword evidence="5" id="KW-1185">Reference proteome</keyword>
<dbReference type="GO" id="GO:0007156">
    <property type="term" value="P:homophilic cell adhesion via plasma membrane adhesion molecules"/>
    <property type="evidence" value="ECO:0007669"/>
    <property type="project" value="InterPro"/>
</dbReference>
<keyword evidence="1" id="KW-0106">Calcium</keyword>
<dbReference type="InterPro" id="IPR038081">
    <property type="entry name" value="CalX-like_sf"/>
</dbReference>
<dbReference type="PROSITE" id="PS50268">
    <property type="entry name" value="CADHERIN_2"/>
    <property type="match status" value="1"/>
</dbReference>
<dbReference type="Pfam" id="PF00353">
    <property type="entry name" value="HemolysinCabind"/>
    <property type="match status" value="2"/>
</dbReference>
<comment type="caution">
    <text evidence="4">The sequence shown here is derived from an EMBL/GenBank/DDBJ whole genome shotgun (WGS) entry which is preliminary data.</text>
</comment>
<evidence type="ECO:0000313" key="5">
    <source>
        <dbReference type="Proteomes" id="UP000294546"/>
    </source>
</evidence>
<reference evidence="4 5" key="1">
    <citation type="submission" date="2019-03" db="EMBL/GenBank/DDBJ databases">
        <title>Genomic Encyclopedia of Archaeal and Bacterial Type Strains, Phase II (KMG-II): from individual species to whole genera.</title>
        <authorList>
            <person name="Goeker M."/>
        </authorList>
    </citation>
    <scope>NUCLEOTIDE SEQUENCE [LARGE SCALE GENOMIC DNA]</scope>
    <source>
        <strain evidence="4 5">DSM 27697</strain>
    </source>
</reference>
<dbReference type="SMART" id="SM00327">
    <property type="entry name" value="VWA"/>
    <property type="match status" value="1"/>
</dbReference>
<evidence type="ECO:0000256" key="1">
    <source>
        <dbReference type="ARBA" id="ARBA00022837"/>
    </source>
</evidence>
<dbReference type="Gene3D" id="3.40.50.410">
    <property type="entry name" value="von Willebrand factor, type A domain"/>
    <property type="match status" value="1"/>
</dbReference>
<dbReference type="GO" id="GO:0016020">
    <property type="term" value="C:membrane"/>
    <property type="evidence" value="ECO:0007669"/>
    <property type="project" value="InterPro"/>
</dbReference>
<dbReference type="InterPro" id="IPR047777">
    <property type="entry name" value="LapA-like_RM"/>
</dbReference>
<dbReference type="NCBIfam" id="TIGR03661">
    <property type="entry name" value="T1SS_VCA0849"/>
    <property type="match status" value="1"/>
</dbReference>
<sequence length="2179" mass="219886">MAALTGNVVSLNGDVIAVSGNGTERQLEVGDGIFSNDQIRTTSDSRVQLVFTDGETLTLSAGDTWAGADMDSAVQAEAVGTVSIVSGSVVAVDASGSERVLFAGDLIYADELIRTGPDARVEISMMTGESVALDSSQSWLASADTFTPADQFDNSSATADPQSFQDVDDIQAAILAGQDPTAIGEATAAGAPGAGAFAGPGGNEGADFVILSRTAGEVDPTAGYQTDGIGFTVEQPEGEEGVVEPDPVLFEAVISLSDITLNEGSGSGAISATLSEPVTGRPVVITLDNGSVITIPVGETTGESTPFEIQGDDPYIDGESYEVGISSVSGGNFEALDSSDTATVTIDDTIDTTVITLSDVTVDEGSGSASIGATLGAPVTESPLVITLDNGATITIGVGETSGTSEPFDVQGDDPYVDGESYAVGISSVSGGNFEALDSSDTATVTVNDTIDTTVITLGDISVSEGSGTANISATIESPVTESPLVITLDNGATITIGVGETSGTSEPFDVQGDDVYVDGESYEVGISSVSGGNFEALDSSDTATVTVNDTIDTTVITLGDISVNEGSGSASISATLGAPVTESPLVITLDNGATITIGVGETSGTSEPFDVQGDDPYVDGESYAVGISSVSGGNFEALDSSDTATVTVNDTIDTTVITLSDVTVDEGSGSTSISATLGSPVTESPLVITLDNGATITIGVGETSATSEPFDVQGDYVYVDGESYAVGISSVSGGNFEALDSSDTAIVTINDTIDTTVITLGDITVNEGSGSASITATLGAAVTESPLVITLDNGATITIGVGETSGTSEPFDVQGDDVYEDGESYAVSISSVSGGNFEALDSSDTATVTVNDTIDTTVITLSDVTVNEGSSSASISATLGSPATESPLVITLDNGATITIGVGETSGTSEPFDVQGDDPYVDGESYAVGISSVSGGNFEALDSSDTATVIVNDTIDTTVITLSDVTVDEGSGTANISATLGSPVTESPLVITLDNGATITIGVGETSGTSEPFAVQGDDVYVDGESYEVGISSVSGGNFEALDSSDTAAVTVSDTIDTTVITLSDVTVNEGSGSASISATLGSPVTESPLVITLDNGATITIGVGETSGTSEPFDVQGDDVYVDGESYEVGISSVSGGNFEALDSSDTAAVTVSDTIDTTVITLSDVTVNEGSGSASISATLGSPVTESPLVITLDNGATITIGVGETSGTSEPFDVQGDDVYVDGERYEVGISSVSGGNFEALDSSDTATVTVNDTIDTTIITLGDISVNEGSGTASISATLGSPVTESPLVITLDNGATITIGVGETSGTSEPFDVQGDDVYVDGESYEVGISSVSGGNFEALDSSDTATVTVNDTIDTTVITLGDISVSEGSGTASISATLGAPVTESPLVITLDNGATITIGVGETSGTSEPFDVQGDDVYVDGESYEVGISSVSGGNFEALDSSDTATVTVNDTIDAVTATLSTSTEEISDEGGEITYTIQLSGSPGDIDPNQNLVFQLASGETITILAGETSGSATISYSAGDLGSQDELSNSIVGVSSGGAEYERLVTAGETSVPVIDGNTDPEFDKDSFDASYSENSGTMAVLTTVSASDEDGDTLTYSISDNQTDAFDNDLFTINSATGEISLTDAGFKSFANDFEAGPNEHVITVVAADGKGGSTEIEVTLSEENLPDLHLFGDNDDNTLDTLGGDNDILVGDVGGVTSVEQTQDYHIALILDVSGSMNDHDRDLVQYKAAVEAYIDTLSGYADGVVSLGLVTFSDYATDAEPFDLSTPAGVAAAKAYVAEVLVADGNTNYEAGLEKAYDWLSAVDGDAINQTVFVSDGLPNRFLDNNGVVHWDYFSGGTAPLENATGTFSGYGSVFGPDNISEVDLLKSLGTVYSIGVSITDPDSAQAGALNTVATGEYIPLDDVTSLGDTLVGLAPVSNLDAVGADLIEGGMGDDLIFGDALNTDTLARTQGIDLPKGSGHDVFQALENGEGSDTGWTREDTLAYIRDNHAELAEESGRDGGDDILIGGIGNDIIYGQEGDDILIGGAGDDILSGGSSADTFVWQTGDSNSDSPAEDRVLDFSVDEGDVLDLSDLLQGESYAVDGSGDIEATSVQALLDNYLELTESGGNVEVAIKSGGAGTDVDQKVVLENTSFNELAGSPGSSASDADALAALINNGNLSIDQS</sequence>
<dbReference type="CDD" id="cd00198">
    <property type="entry name" value="vWFA"/>
    <property type="match status" value="1"/>
</dbReference>
<dbReference type="InterPro" id="IPR015919">
    <property type="entry name" value="Cadherin-like_sf"/>
</dbReference>
<organism evidence="4 5">
    <name type="scientific">Marinobacterium mangrovicola</name>
    <dbReference type="NCBI Taxonomy" id="1476959"/>
    <lineage>
        <taxon>Bacteria</taxon>
        <taxon>Pseudomonadati</taxon>
        <taxon>Pseudomonadota</taxon>
        <taxon>Gammaproteobacteria</taxon>
        <taxon>Oceanospirillales</taxon>
        <taxon>Oceanospirillaceae</taxon>
        <taxon>Marinobacterium</taxon>
    </lineage>
</organism>
<feature type="domain" description="VWFA" evidence="2">
    <location>
        <begin position="1718"/>
        <end position="1833"/>
    </location>
</feature>